<protein>
    <recommendedName>
        <fullName evidence="9">PLC-like phosphodiesterase</fullName>
    </recommendedName>
</protein>
<name>A0ABR3TGT2_9PEZI</name>
<dbReference type="PANTHER" id="PTHR23502:SF60">
    <property type="entry name" value="MAJOR FACILITATOR SUPERFAMILY (MFS) PROFILE DOMAIN-CONTAINING PROTEIN-RELATED"/>
    <property type="match status" value="1"/>
</dbReference>
<feature type="transmembrane region" description="Helical" evidence="6">
    <location>
        <begin position="161"/>
        <end position="183"/>
    </location>
</feature>
<reference evidence="7 8" key="1">
    <citation type="journal article" date="2023" name="Plant Dis.">
        <title>First Report of Diplodia intermedia Causing Canker and Dieback Diseases on Apple Trees in Canada.</title>
        <authorList>
            <person name="Ellouze W."/>
            <person name="Ilyukhin E."/>
            <person name="Sulman M."/>
            <person name="Ali S."/>
        </authorList>
    </citation>
    <scope>NUCLEOTIDE SEQUENCE [LARGE SCALE GENOMIC DNA]</scope>
    <source>
        <strain evidence="7 8">M45-28</strain>
    </source>
</reference>
<comment type="subcellular location">
    <subcellularLocation>
        <location evidence="1">Membrane</location>
        <topology evidence="1">Multi-pass membrane protein</topology>
    </subcellularLocation>
</comment>
<feature type="region of interest" description="Disordered" evidence="5">
    <location>
        <begin position="1"/>
        <end position="33"/>
    </location>
</feature>
<dbReference type="SUPFAM" id="SSF103473">
    <property type="entry name" value="MFS general substrate transporter"/>
    <property type="match status" value="1"/>
</dbReference>
<sequence>MANHDVEEGRGTSHDALNPAGNEENKDDPDIVTWENDNDAMNPLNWSRGKKWTATLLVSSFTFISPVSSTMIAPSLEVIADEFDIQSELEQAFVMSIFLLAYAVGPFVLGPLSEIFGRVVILQASNLFYLVFNTACGFAQTKQQMLAFRFLSGLGGSAPQARWVFWSVSIADVIVQILATIWLRETYAPAILAKKAKQLRNTTGNQNLRTKWQNPDHSFAHILRKNLVRPFIMLGTQPAIQVMALYRAYLYGVMYLVLSTFALVFKDEYNMTLTTSSLNYLSLGLGFIIGLQICSPLNDRIYLALTRAHAPRPGRPEYRIPLMLPGGALLVPLGLCTYGWAASLHAHWLVPNVGAALFACGLIVAFQCAQAYVVDAYARYSQLSPKIVQEISTAIMGQGGYFTLINGTQYTWRLDPHIMNTHQIFALNIPEVLRPGQTAEIYLQFEQGWFTNKKETQLRRLYHLEGTRACSFQVLVTDAPSAIRVTFNGFSTPGHPNGDEFDLGWAHDATVRFILSGSEGYFSSNSAPVDWMHQNLRKLGHRPLHQLCIPGTRNAGISVLTQHPDSILAPMLQCQSQSVHGQLLDGSRYLDIRPVIGGGTLWTGHYNKATNLDSLWIGDRGQSLRGIVDDINRFTAVHKELIIVNLSHAINTDVGATNYRPLDQGEWNRVFEEFQRVNDRFAVYTAHEAAHLTKQPLRHFIAPDRAAVLIVVEHAGAGISLGRYLHQGFFTAADIQLSSRRSDTDDCAAMARDQLLKLDSLESASDPKLFLLSWTLDPQLRNLTYSAGWEFLWTGSESTRAVNTLAYSANKDLFLAVLPHCHGRNIPNVVYVDYLEGSDYAALAMAVNDRCFPVTMPRL</sequence>
<evidence type="ECO:0008006" key="9">
    <source>
        <dbReference type="Google" id="ProtNLM"/>
    </source>
</evidence>
<feature type="transmembrane region" description="Helical" evidence="6">
    <location>
        <begin position="248"/>
        <end position="265"/>
    </location>
</feature>
<dbReference type="Proteomes" id="UP001521184">
    <property type="component" value="Unassembled WGS sequence"/>
</dbReference>
<keyword evidence="2 6" id="KW-0812">Transmembrane</keyword>
<evidence type="ECO:0000256" key="4">
    <source>
        <dbReference type="ARBA" id="ARBA00023136"/>
    </source>
</evidence>
<evidence type="ECO:0000256" key="1">
    <source>
        <dbReference type="ARBA" id="ARBA00004141"/>
    </source>
</evidence>
<organism evidence="7 8">
    <name type="scientific">Diplodia intermedia</name>
    <dbReference type="NCBI Taxonomy" id="856260"/>
    <lineage>
        <taxon>Eukaryota</taxon>
        <taxon>Fungi</taxon>
        <taxon>Dikarya</taxon>
        <taxon>Ascomycota</taxon>
        <taxon>Pezizomycotina</taxon>
        <taxon>Dothideomycetes</taxon>
        <taxon>Dothideomycetes incertae sedis</taxon>
        <taxon>Botryosphaeriales</taxon>
        <taxon>Botryosphaeriaceae</taxon>
        <taxon>Diplodia</taxon>
    </lineage>
</organism>
<comment type="caution">
    <text evidence="7">The sequence shown here is derived from an EMBL/GenBank/DDBJ whole genome shotgun (WGS) entry which is preliminary data.</text>
</comment>
<keyword evidence="3 6" id="KW-1133">Transmembrane helix</keyword>
<dbReference type="Gene3D" id="1.20.1250.20">
    <property type="entry name" value="MFS general substrate transporter like domains"/>
    <property type="match status" value="1"/>
</dbReference>
<evidence type="ECO:0000256" key="6">
    <source>
        <dbReference type="SAM" id="Phobius"/>
    </source>
</evidence>
<dbReference type="EMBL" id="JAKEKT020000074">
    <property type="protein sequence ID" value="KAL1638768.1"/>
    <property type="molecule type" value="Genomic_DNA"/>
</dbReference>
<proteinExistence type="predicted"/>
<dbReference type="Pfam" id="PF07690">
    <property type="entry name" value="MFS_1"/>
    <property type="match status" value="2"/>
</dbReference>
<feature type="transmembrane region" description="Helical" evidence="6">
    <location>
        <begin position="318"/>
        <end position="341"/>
    </location>
</feature>
<evidence type="ECO:0000256" key="2">
    <source>
        <dbReference type="ARBA" id="ARBA00022692"/>
    </source>
</evidence>
<dbReference type="InterPro" id="IPR036259">
    <property type="entry name" value="MFS_trans_sf"/>
</dbReference>
<feature type="compositionally biased region" description="Basic and acidic residues" evidence="5">
    <location>
        <begin position="1"/>
        <end position="13"/>
    </location>
</feature>
<feature type="transmembrane region" description="Helical" evidence="6">
    <location>
        <begin position="353"/>
        <end position="374"/>
    </location>
</feature>
<accession>A0ABR3TGT2</accession>
<feature type="transmembrane region" description="Helical" evidence="6">
    <location>
        <begin position="119"/>
        <end position="141"/>
    </location>
</feature>
<dbReference type="PANTHER" id="PTHR23502">
    <property type="entry name" value="MAJOR FACILITATOR SUPERFAMILY"/>
    <property type="match status" value="1"/>
</dbReference>
<dbReference type="Gene3D" id="1.20.1720.10">
    <property type="entry name" value="Multidrug resistance protein D"/>
    <property type="match status" value="1"/>
</dbReference>
<keyword evidence="4 6" id="KW-0472">Membrane</keyword>
<dbReference type="SUPFAM" id="SSF51695">
    <property type="entry name" value="PLC-like phosphodiesterases"/>
    <property type="match status" value="1"/>
</dbReference>
<dbReference type="InterPro" id="IPR011701">
    <property type="entry name" value="MFS"/>
</dbReference>
<dbReference type="Gene3D" id="3.20.20.190">
    <property type="entry name" value="Phosphatidylinositol (PI) phosphodiesterase"/>
    <property type="match status" value="1"/>
</dbReference>
<evidence type="ECO:0000256" key="5">
    <source>
        <dbReference type="SAM" id="MobiDB-lite"/>
    </source>
</evidence>
<evidence type="ECO:0000313" key="8">
    <source>
        <dbReference type="Proteomes" id="UP001521184"/>
    </source>
</evidence>
<evidence type="ECO:0000256" key="3">
    <source>
        <dbReference type="ARBA" id="ARBA00022989"/>
    </source>
</evidence>
<evidence type="ECO:0000313" key="7">
    <source>
        <dbReference type="EMBL" id="KAL1638768.1"/>
    </source>
</evidence>
<feature type="transmembrane region" description="Helical" evidence="6">
    <location>
        <begin position="52"/>
        <end position="72"/>
    </location>
</feature>
<dbReference type="InterPro" id="IPR017946">
    <property type="entry name" value="PLC-like_Pdiesterase_TIM-brl"/>
</dbReference>
<gene>
    <name evidence="7" type="ORF">SLS58_008582</name>
</gene>
<feature type="transmembrane region" description="Helical" evidence="6">
    <location>
        <begin position="92"/>
        <end position="112"/>
    </location>
</feature>
<keyword evidence="8" id="KW-1185">Reference proteome</keyword>
<feature type="transmembrane region" description="Helical" evidence="6">
    <location>
        <begin position="277"/>
        <end position="297"/>
    </location>
</feature>